<feature type="modified residue" description="4-aspartylphosphate" evidence="3">
    <location>
        <position position="59"/>
    </location>
</feature>
<reference evidence="5 6" key="1">
    <citation type="journal article" date="2016" name="Environ. Microbiol.">
        <title>Genomic resolution of a cold subsurface aquifer community provides metabolic insights for novel microbes adapted to high CO concentrations.</title>
        <authorList>
            <person name="Probst A.J."/>
            <person name="Castelle C.J."/>
            <person name="Singh A."/>
            <person name="Brown C.T."/>
            <person name="Anantharaman K."/>
            <person name="Sharon I."/>
            <person name="Hug L.A."/>
            <person name="Burstein D."/>
            <person name="Emerson J.B."/>
            <person name="Thomas B.C."/>
            <person name="Banfield J.F."/>
        </authorList>
    </citation>
    <scope>NUCLEOTIDE SEQUENCE [LARGE SCALE GENOMIC DNA]</scope>
    <source>
        <strain evidence="5">CG1_02_43_90</strain>
    </source>
</reference>
<dbReference type="SUPFAM" id="SSF52172">
    <property type="entry name" value="CheY-like"/>
    <property type="match status" value="1"/>
</dbReference>
<dbReference type="PANTHER" id="PTHR44591">
    <property type="entry name" value="STRESS RESPONSE REGULATOR PROTEIN 1"/>
    <property type="match status" value="1"/>
</dbReference>
<organism evidence="5 6">
    <name type="scientific">Candidatus Nomurabacteria bacterium CG1_02_43_90</name>
    <dbReference type="NCBI Taxonomy" id="1805281"/>
    <lineage>
        <taxon>Bacteria</taxon>
        <taxon>Candidatus Nomuraibacteriota</taxon>
    </lineage>
</organism>
<evidence type="ECO:0000313" key="6">
    <source>
        <dbReference type="Proteomes" id="UP000181992"/>
    </source>
</evidence>
<dbReference type="InterPro" id="IPR001789">
    <property type="entry name" value="Sig_transdc_resp-reg_receiver"/>
</dbReference>
<name>A0A1J4VA07_9BACT</name>
<dbReference type="PANTHER" id="PTHR44591:SF14">
    <property type="entry name" value="PROTEIN PILG"/>
    <property type="match status" value="1"/>
</dbReference>
<keyword evidence="1 3" id="KW-0597">Phosphoprotein</keyword>
<dbReference type="SMART" id="SM00448">
    <property type="entry name" value="REC"/>
    <property type="match status" value="1"/>
</dbReference>
<evidence type="ECO:0000313" key="5">
    <source>
        <dbReference type="EMBL" id="OIO31119.1"/>
    </source>
</evidence>
<dbReference type="AlphaFoldDB" id="A0A1J4VA07"/>
<dbReference type="STRING" id="1805281.AUJ77_00625"/>
<gene>
    <name evidence="5" type="ORF">AUJ77_00625</name>
</gene>
<dbReference type="InterPro" id="IPR050595">
    <property type="entry name" value="Bact_response_regulator"/>
</dbReference>
<accession>A0A1J4VA07</accession>
<comment type="caution">
    <text evidence="5">The sequence shown here is derived from an EMBL/GenBank/DDBJ whole genome shotgun (WGS) entry which is preliminary data.</text>
</comment>
<evidence type="ECO:0000256" key="1">
    <source>
        <dbReference type="ARBA" id="ARBA00022553"/>
    </source>
</evidence>
<dbReference type="Gene3D" id="3.40.50.2300">
    <property type="match status" value="1"/>
</dbReference>
<evidence type="ECO:0000256" key="3">
    <source>
        <dbReference type="PROSITE-ProRule" id="PRU00169"/>
    </source>
</evidence>
<feature type="domain" description="Response regulatory" evidence="4">
    <location>
        <begin position="9"/>
        <end position="126"/>
    </location>
</feature>
<keyword evidence="2" id="KW-0902">Two-component regulatory system</keyword>
<dbReference type="PROSITE" id="PS50110">
    <property type="entry name" value="RESPONSE_REGULATORY"/>
    <property type="match status" value="1"/>
</dbReference>
<protein>
    <recommendedName>
        <fullName evidence="4">Response regulatory domain-containing protein</fullName>
    </recommendedName>
</protein>
<sequence>MEQKQHGKKILIVDDDKFLLDMYTFKFTEKGFEVTQAFGSIDAVNKLKDGILPDVMLFDVVMPAMDGFELLALVKSEKLAPDSKIIILSNLGQPSDIEKGRELGANGYVVKAATTPSEVVEKVLVVLSGEDVFTEVK</sequence>
<dbReference type="GO" id="GO:0000160">
    <property type="term" value="P:phosphorelay signal transduction system"/>
    <property type="evidence" value="ECO:0007669"/>
    <property type="project" value="UniProtKB-KW"/>
</dbReference>
<dbReference type="InterPro" id="IPR011006">
    <property type="entry name" value="CheY-like_superfamily"/>
</dbReference>
<dbReference type="Proteomes" id="UP000181992">
    <property type="component" value="Unassembled WGS sequence"/>
</dbReference>
<evidence type="ECO:0000256" key="2">
    <source>
        <dbReference type="ARBA" id="ARBA00023012"/>
    </source>
</evidence>
<dbReference type="Pfam" id="PF00072">
    <property type="entry name" value="Response_reg"/>
    <property type="match status" value="1"/>
</dbReference>
<evidence type="ECO:0000259" key="4">
    <source>
        <dbReference type="PROSITE" id="PS50110"/>
    </source>
</evidence>
<proteinExistence type="predicted"/>
<dbReference type="EMBL" id="MNVN01000007">
    <property type="protein sequence ID" value="OIO31119.1"/>
    <property type="molecule type" value="Genomic_DNA"/>
</dbReference>